<keyword evidence="2" id="KW-0472">Membrane</keyword>
<evidence type="ECO:0000256" key="1">
    <source>
        <dbReference type="SAM" id="MobiDB-lite"/>
    </source>
</evidence>
<dbReference type="EMBL" id="MTBC01000006">
    <property type="protein sequence ID" value="OQD42545.1"/>
    <property type="molecule type" value="Genomic_DNA"/>
</dbReference>
<sequence length="358" mass="41007">MVVKWILRVFAILVILLTLFPYLSFNQWYVRIWDFPHLQIALLTLFAIALYFIKFNLKSKSDYAVVLALTGCFLFQSVKIYPYTAFADKEMGNASANVTTSLSVYAANVLQKNKKVEAVVKDVSKYQSDVVLLTETNERWKNAVVNKLEAAYKHSFLVPKENTYGMLLFSKYPLYETKVKYLVEDTIPSIHTKVIIDTKDTIQLFAIHPAPPTPQHNPSSVDRDAEMMKITQLTRETEYPVIVLGDFNDVAWSETTALFQRVSGLLDMRKGRGFFNTYNANSWLMRWPLDHVFTSADFRVMQIERGADIGSDHYPFYAKLSLEPKLAEEQKLPPPSKEEVAKAFEQISEKETSQTAGH</sequence>
<dbReference type="Proteomes" id="UP000191680">
    <property type="component" value="Unassembled WGS sequence"/>
</dbReference>
<evidence type="ECO:0000313" key="5">
    <source>
        <dbReference type="Proteomes" id="UP000191680"/>
    </source>
</evidence>
<dbReference type="Pfam" id="PF03372">
    <property type="entry name" value="Exo_endo_phos"/>
    <property type="match status" value="1"/>
</dbReference>
<comment type="caution">
    <text evidence="4">The sequence shown here is derived from an EMBL/GenBank/DDBJ whole genome shotgun (WGS) entry which is preliminary data.</text>
</comment>
<keyword evidence="5" id="KW-1185">Reference proteome</keyword>
<organism evidence="4 5">
    <name type="scientific">Croceivirga radicis</name>
    <dbReference type="NCBI Taxonomy" id="1929488"/>
    <lineage>
        <taxon>Bacteria</taxon>
        <taxon>Pseudomonadati</taxon>
        <taxon>Bacteroidota</taxon>
        <taxon>Flavobacteriia</taxon>
        <taxon>Flavobacteriales</taxon>
        <taxon>Flavobacteriaceae</taxon>
        <taxon>Croceivirga</taxon>
    </lineage>
</organism>
<reference evidence="4 5" key="1">
    <citation type="submission" date="2016-12" db="EMBL/GenBank/DDBJ databases">
        <authorList>
            <person name="Song W.-J."/>
            <person name="Kurnit D.M."/>
        </authorList>
    </citation>
    <scope>NUCLEOTIDE SEQUENCE [LARGE SCALE GENOMIC DNA]</scope>
    <source>
        <strain evidence="4 5">HSG9</strain>
    </source>
</reference>
<evidence type="ECO:0000259" key="3">
    <source>
        <dbReference type="Pfam" id="PF03372"/>
    </source>
</evidence>
<feature type="transmembrane region" description="Helical" evidence="2">
    <location>
        <begin position="5"/>
        <end position="23"/>
    </location>
</feature>
<dbReference type="GO" id="GO:0004519">
    <property type="term" value="F:endonuclease activity"/>
    <property type="evidence" value="ECO:0007669"/>
    <property type="project" value="UniProtKB-KW"/>
</dbReference>
<name>A0A1V6LQS9_9FLAO</name>
<gene>
    <name evidence="4" type="ORF">BUL40_10515</name>
</gene>
<feature type="compositionally biased region" description="Basic and acidic residues" evidence="1">
    <location>
        <begin position="328"/>
        <end position="352"/>
    </location>
</feature>
<dbReference type="InterPro" id="IPR036691">
    <property type="entry name" value="Endo/exonu/phosph_ase_sf"/>
</dbReference>
<accession>A0A1V6LQS9</accession>
<feature type="transmembrane region" description="Helical" evidence="2">
    <location>
        <begin position="65"/>
        <end position="83"/>
    </location>
</feature>
<dbReference type="Gene3D" id="3.60.10.10">
    <property type="entry name" value="Endonuclease/exonuclease/phosphatase"/>
    <property type="match status" value="1"/>
</dbReference>
<proteinExistence type="predicted"/>
<keyword evidence="4" id="KW-0378">Hydrolase</keyword>
<feature type="transmembrane region" description="Helical" evidence="2">
    <location>
        <begin position="35"/>
        <end position="53"/>
    </location>
</feature>
<keyword evidence="4" id="KW-0540">Nuclease</keyword>
<feature type="region of interest" description="Disordered" evidence="1">
    <location>
        <begin position="328"/>
        <end position="358"/>
    </location>
</feature>
<dbReference type="AlphaFoldDB" id="A0A1V6LQS9"/>
<dbReference type="InterPro" id="IPR005135">
    <property type="entry name" value="Endo/exonuclease/phosphatase"/>
</dbReference>
<dbReference type="RefSeq" id="WP_080319227.1">
    <property type="nucleotide sequence ID" value="NZ_MTBC01000006.1"/>
</dbReference>
<keyword evidence="2" id="KW-0812">Transmembrane</keyword>
<keyword evidence="2" id="KW-1133">Transmembrane helix</keyword>
<protein>
    <submittedName>
        <fullName evidence="4">Endonuclease</fullName>
    </submittedName>
</protein>
<evidence type="ECO:0000256" key="2">
    <source>
        <dbReference type="SAM" id="Phobius"/>
    </source>
</evidence>
<feature type="domain" description="Endonuclease/exonuclease/phosphatase" evidence="3">
    <location>
        <begin position="108"/>
        <end position="313"/>
    </location>
</feature>
<dbReference type="OrthoDB" id="9796594at2"/>
<dbReference type="SUPFAM" id="SSF56219">
    <property type="entry name" value="DNase I-like"/>
    <property type="match status" value="1"/>
</dbReference>
<keyword evidence="4" id="KW-0255">Endonuclease</keyword>
<evidence type="ECO:0000313" key="4">
    <source>
        <dbReference type="EMBL" id="OQD42545.1"/>
    </source>
</evidence>